<keyword evidence="2" id="KW-0378">Hydrolase</keyword>
<organism evidence="8 9">
    <name type="scientific">Ignelater luminosus</name>
    <name type="common">Cucubano</name>
    <name type="synonym">Pyrophorus luminosus</name>
    <dbReference type="NCBI Taxonomy" id="2038154"/>
    <lineage>
        <taxon>Eukaryota</taxon>
        <taxon>Metazoa</taxon>
        <taxon>Ecdysozoa</taxon>
        <taxon>Arthropoda</taxon>
        <taxon>Hexapoda</taxon>
        <taxon>Insecta</taxon>
        <taxon>Pterygota</taxon>
        <taxon>Neoptera</taxon>
        <taxon>Endopterygota</taxon>
        <taxon>Coleoptera</taxon>
        <taxon>Polyphaga</taxon>
        <taxon>Elateriformia</taxon>
        <taxon>Elateroidea</taxon>
        <taxon>Elateridae</taxon>
        <taxon>Agrypninae</taxon>
        <taxon>Pyrophorini</taxon>
        <taxon>Ignelater</taxon>
    </lineage>
</organism>
<dbReference type="Pfam" id="PF00089">
    <property type="entry name" value="Trypsin"/>
    <property type="match status" value="1"/>
</dbReference>
<dbReference type="GO" id="GO:0006508">
    <property type="term" value="P:proteolysis"/>
    <property type="evidence" value="ECO:0007669"/>
    <property type="project" value="UniProtKB-KW"/>
</dbReference>
<evidence type="ECO:0000256" key="5">
    <source>
        <dbReference type="ARBA" id="ARBA00023157"/>
    </source>
</evidence>
<evidence type="ECO:0000259" key="7">
    <source>
        <dbReference type="PROSITE" id="PS50240"/>
    </source>
</evidence>
<accession>A0A8K0CGX6</accession>
<feature type="chain" id="PRO_5035424185" description="Peptidase S1 domain-containing protein" evidence="6">
    <location>
        <begin position="18"/>
        <end position="278"/>
    </location>
</feature>
<keyword evidence="1" id="KW-0645">Protease</keyword>
<keyword evidence="3" id="KW-0720">Serine protease</keyword>
<proteinExistence type="predicted"/>
<dbReference type="PANTHER" id="PTHR24276:SF97">
    <property type="entry name" value="GH13245P2-RELATED"/>
    <property type="match status" value="1"/>
</dbReference>
<dbReference type="PROSITE" id="PS50240">
    <property type="entry name" value="TRYPSIN_DOM"/>
    <property type="match status" value="1"/>
</dbReference>
<dbReference type="InterPro" id="IPR050430">
    <property type="entry name" value="Peptidase_S1"/>
</dbReference>
<feature type="signal peptide" evidence="6">
    <location>
        <begin position="1"/>
        <end position="17"/>
    </location>
</feature>
<feature type="domain" description="Peptidase S1" evidence="7">
    <location>
        <begin position="32"/>
        <end position="270"/>
    </location>
</feature>
<evidence type="ECO:0000313" key="8">
    <source>
        <dbReference type="EMBL" id="KAF2887075.1"/>
    </source>
</evidence>
<dbReference type="GO" id="GO:0004252">
    <property type="term" value="F:serine-type endopeptidase activity"/>
    <property type="evidence" value="ECO:0007669"/>
    <property type="project" value="InterPro"/>
</dbReference>
<evidence type="ECO:0000256" key="1">
    <source>
        <dbReference type="ARBA" id="ARBA00022670"/>
    </source>
</evidence>
<keyword evidence="4" id="KW-0865">Zymogen</keyword>
<dbReference type="InterPro" id="IPR001254">
    <property type="entry name" value="Trypsin_dom"/>
</dbReference>
<evidence type="ECO:0000256" key="4">
    <source>
        <dbReference type="ARBA" id="ARBA00023145"/>
    </source>
</evidence>
<dbReference type="Gene3D" id="2.40.10.10">
    <property type="entry name" value="Trypsin-like serine proteases"/>
    <property type="match status" value="1"/>
</dbReference>
<dbReference type="InterPro" id="IPR043504">
    <property type="entry name" value="Peptidase_S1_PA_chymotrypsin"/>
</dbReference>
<dbReference type="PANTHER" id="PTHR24276">
    <property type="entry name" value="POLYSERASE-RELATED"/>
    <property type="match status" value="1"/>
</dbReference>
<dbReference type="SMART" id="SM00020">
    <property type="entry name" value="Tryp_SPc"/>
    <property type="match status" value="1"/>
</dbReference>
<gene>
    <name evidence="8" type="ORF">ILUMI_19098</name>
</gene>
<name>A0A8K0CGX6_IGNLU</name>
<dbReference type="InterPro" id="IPR009003">
    <property type="entry name" value="Peptidase_S1_PA"/>
</dbReference>
<evidence type="ECO:0000256" key="2">
    <source>
        <dbReference type="ARBA" id="ARBA00022801"/>
    </source>
</evidence>
<dbReference type="EMBL" id="VTPC01085291">
    <property type="protein sequence ID" value="KAF2887075.1"/>
    <property type="molecule type" value="Genomic_DNA"/>
</dbReference>
<comment type="caution">
    <text evidence="8">The sequence shown here is derived from an EMBL/GenBank/DDBJ whole genome shotgun (WGS) entry which is preliminary data.</text>
</comment>
<dbReference type="Proteomes" id="UP000801492">
    <property type="component" value="Unassembled WGS sequence"/>
</dbReference>
<dbReference type="OrthoDB" id="10059102at2759"/>
<sequence>MRLCIVFITSFLTGVHFQDCARRAKLYKRKPTSNNKFISIDQHPFIVGLLKTFEFALQFRCAAVIIHKKWAITTARCMASDEPSLIYRYWRVRGNTSRYEGYTDAYSDHRISSVYIHHNYVGENNSYDYDVALIKVHQLFIGLHEKPICFATGFYKYMNNSSLTLLIWKEKNINTYTSAKGELESFDVQLYNFQQCRKLYRSFGFAIPSRKLCALRLSNTECTSGWGGPLIRRGILIGLSSMGLECSADHIPWTYTKLSEFNEWILTTVYDLTIVETK</sequence>
<evidence type="ECO:0000313" key="9">
    <source>
        <dbReference type="Proteomes" id="UP000801492"/>
    </source>
</evidence>
<evidence type="ECO:0000256" key="6">
    <source>
        <dbReference type="SAM" id="SignalP"/>
    </source>
</evidence>
<keyword evidence="6" id="KW-0732">Signal</keyword>
<dbReference type="AlphaFoldDB" id="A0A8K0CGX6"/>
<keyword evidence="9" id="KW-1185">Reference proteome</keyword>
<dbReference type="SUPFAM" id="SSF50494">
    <property type="entry name" value="Trypsin-like serine proteases"/>
    <property type="match status" value="1"/>
</dbReference>
<keyword evidence="5" id="KW-1015">Disulfide bond</keyword>
<protein>
    <recommendedName>
        <fullName evidence="7">Peptidase S1 domain-containing protein</fullName>
    </recommendedName>
</protein>
<evidence type="ECO:0000256" key="3">
    <source>
        <dbReference type="ARBA" id="ARBA00022825"/>
    </source>
</evidence>
<reference evidence="8" key="1">
    <citation type="submission" date="2019-08" db="EMBL/GenBank/DDBJ databases">
        <title>The genome of the North American firefly Photinus pyralis.</title>
        <authorList>
            <consortium name="Photinus pyralis genome working group"/>
            <person name="Fallon T.R."/>
            <person name="Sander Lower S.E."/>
            <person name="Weng J.-K."/>
        </authorList>
    </citation>
    <scope>NUCLEOTIDE SEQUENCE</scope>
    <source>
        <strain evidence="8">TRF0915ILg1</strain>
        <tissue evidence="8">Whole body</tissue>
    </source>
</reference>